<reference evidence="1 2" key="1">
    <citation type="journal article" date="2010" name="Science">
        <title>Genomic analysis of organismal complexity in the multicellular green alga Volvox carteri.</title>
        <authorList>
            <person name="Prochnik S.E."/>
            <person name="Umen J."/>
            <person name="Nedelcu A.M."/>
            <person name="Hallmann A."/>
            <person name="Miller S.M."/>
            <person name="Nishii I."/>
            <person name="Ferris P."/>
            <person name="Kuo A."/>
            <person name="Mitros T."/>
            <person name="Fritz-Laylin L.K."/>
            <person name="Hellsten U."/>
            <person name="Chapman J."/>
            <person name="Simakov O."/>
            <person name="Rensing S.A."/>
            <person name="Terry A."/>
            <person name="Pangilinan J."/>
            <person name="Kapitonov V."/>
            <person name="Jurka J."/>
            <person name="Salamov A."/>
            <person name="Shapiro H."/>
            <person name="Schmutz J."/>
            <person name="Grimwood J."/>
            <person name="Lindquist E."/>
            <person name="Lucas S."/>
            <person name="Grigoriev I.V."/>
            <person name="Schmitt R."/>
            <person name="Kirk D."/>
            <person name="Rokhsar D.S."/>
        </authorList>
    </citation>
    <scope>NUCLEOTIDE SEQUENCE [LARGE SCALE GENOMIC DNA]</scope>
    <source>
        <strain evidence="2">f. Nagariensis / Eve</strain>
    </source>
</reference>
<gene>
    <name evidence="1" type="ORF">VOLCADRAFT_94713</name>
</gene>
<evidence type="ECO:0000313" key="1">
    <source>
        <dbReference type="EMBL" id="EFJ45009.1"/>
    </source>
</evidence>
<organism evidence="2">
    <name type="scientific">Volvox carteri f. nagariensis</name>
    <dbReference type="NCBI Taxonomy" id="3068"/>
    <lineage>
        <taxon>Eukaryota</taxon>
        <taxon>Viridiplantae</taxon>
        <taxon>Chlorophyta</taxon>
        <taxon>core chlorophytes</taxon>
        <taxon>Chlorophyceae</taxon>
        <taxon>CS clade</taxon>
        <taxon>Chlamydomonadales</taxon>
        <taxon>Volvocaceae</taxon>
        <taxon>Volvox</taxon>
    </lineage>
</organism>
<dbReference type="InParanoid" id="D8U5J2"/>
<keyword evidence="2" id="KW-1185">Reference proteome</keyword>
<dbReference type="OrthoDB" id="10578871at2759"/>
<proteinExistence type="predicted"/>
<dbReference type="KEGG" id="vcn:VOLCADRAFT_94713"/>
<accession>D8U5J2</accession>
<protein>
    <submittedName>
        <fullName evidence="1">Uncharacterized protein</fullName>
    </submittedName>
</protein>
<evidence type="ECO:0000313" key="2">
    <source>
        <dbReference type="Proteomes" id="UP000001058"/>
    </source>
</evidence>
<dbReference type="EMBL" id="GL378360">
    <property type="protein sequence ID" value="EFJ45009.1"/>
    <property type="molecule type" value="Genomic_DNA"/>
</dbReference>
<name>D8U5J2_VOLCA</name>
<dbReference type="RefSeq" id="XP_002953980.1">
    <property type="nucleotide sequence ID" value="XM_002953934.1"/>
</dbReference>
<dbReference type="GeneID" id="9616994"/>
<sequence length="531" mass="53494">MRAWVPGLPSSARLQAISSNIGKSLGVSGASITTTVVAAFLGTIYRLEGTAGTAGGATGGRRLSQAALGATSPLTSSRPPPLANQTQAQCTPCTPAIASAMATSLCAMASLQNCSLVTANCINASTATEWVFPSLPLRTLSVVASDKGCTGYVAAIIGYKDTTKQETIMQVMMSGAVNISNVGRIAPPSPSDIAISAQLQVVVANEPSASTSTTSSIPLVVDSGRVAQGVATAMGLPPDKVSVTMALQESVYGNGGISASPSPSAVALLGVGLISTGGGRVQPVRADTAHRNRNVPTVTLLTAPPPPFTRHGGGPGLQVHGRPWVRSPYSGVSSVRGEAIAFDAAPWRTNYVQPQNPGSVGPNSGHQSASMVSLPGPWRAPNHSSVAAVQRRVATYHAGVPAGPLPVPQPAVSLNAASAAANLHGLRNLGSSPVSLPPDFNSLNMPGRGNTGDQVAVGGGEPSASVRAVAAAATAPRIQESNFVNRPGAFGLLQSADPASSIAIGRRVPYSGLQASSPANAARGSGIYRGR</sequence>
<dbReference type="Proteomes" id="UP000001058">
    <property type="component" value="Unassembled WGS sequence"/>
</dbReference>
<dbReference type="AlphaFoldDB" id="D8U5J2"/>